<evidence type="ECO:0000256" key="3">
    <source>
        <dbReference type="SAM" id="SignalP"/>
    </source>
</evidence>
<keyword evidence="5" id="KW-1185">Reference proteome</keyword>
<name>A0ABS6BFL0_9SPHN</name>
<feature type="signal peptide" evidence="3">
    <location>
        <begin position="1"/>
        <end position="24"/>
    </location>
</feature>
<dbReference type="RefSeq" id="WP_216320642.1">
    <property type="nucleotide sequence ID" value="NZ_JAHKRT010000002.1"/>
</dbReference>
<evidence type="ECO:0000256" key="2">
    <source>
        <dbReference type="SAM" id="Phobius"/>
    </source>
</evidence>
<feature type="transmembrane region" description="Helical" evidence="2">
    <location>
        <begin position="271"/>
        <end position="293"/>
    </location>
</feature>
<keyword evidence="2" id="KW-0812">Transmembrane</keyword>
<dbReference type="Proteomes" id="UP000776276">
    <property type="component" value="Unassembled WGS sequence"/>
</dbReference>
<keyword evidence="2" id="KW-0472">Membrane</keyword>
<dbReference type="PROSITE" id="PS51257">
    <property type="entry name" value="PROKAR_LIPOPROTEIN"/>
    <property type="match status" value="1"/>
</dbReference>
<proteinExistence type="predicted"/>
<organism evidence="4 5">
    <name type="scientific">Sphingomonas quercus</name>
    <dbReference type="NCBI Taxonomy" id="2842451"/>
    <lineage>
        <taxon>Bacteria</taxon>
        <taxon>Pseudomonadati</taxon>
        <taxon>Pseudomonadota</taxon>
        <taxon>Alphaproteobacteria</taxon>
        <taxon>Sphingomonadales</taxon>
        <taxon>Sphingomonadaceae</taxon>
        <taxon>Sphingomonas</taxon>
    </lineage>
</organism>
<evidence type="ECO:0000313" key="4">
    <source>
        <dbReference type="EMBL" id="MBU3077073.1"/>
    </source>
</evidence>
<comment type="caution">
    <text evidence="4">The sequence shown here is derived from an EMBL/GenBank/DDBJ whole genome shotgun (WGS) entry which is preliminary data.</text>
</comment>
<feature type="region of interest" description="Disordered" evidence="1">
    <location>
        <begin position="141"/>
        <end position="163"/>
    </location>
</feature>
<sequence length="301" mass="31732">MKMRGLVPVLMLLLVAGCNSESNGAVENVSAEDSADAVPPPPPPPPPGALVFCPEVGRRISQQDCDDLTAVADQARQGVAAFNAPEPMYRGKTVTLQLAIGFAPPPAEPGEMTPDNVAAGSNDIAAIGTPDVGEAISNAAAGHNRPEPARVRPVRPVSPSDTVGQLPGKVVSYQPVVGRYMRATLTGEGFAIKARSAEQQELFIGDQTTWEWDVTAEKGERHVLTLKTVVEGVTADGRHYPLRSTTRNQVIDVKLSTADKLHDWLDAVPGWLKLATAALTGLAALFGAVWAVVRAARGTAR</sequence>
<evidence type="ECO:0000256" key="1">
    <source>
        <dbReference type="SAM" id="MobiDB-lite"/>
    </source>
</evidence>
<reference evidence="4 5" key="1">
    <citation type="submission" date="2021-06" db="EMBL/GenBank/DDBJ databases">
        <title>Sphingomonas sp. XMGL2, whole genome shotgun sequencing project.</title>
        <authorList>
            <person name="Zhao G."/>
            <person name="Shen L."/>
        </authorList>
    </citation>
    <scope>NUCLEOTIDE SEQUENCE [LARGE SCALE GENOMIC DNA]</scope>
    <source>
        <strain evidence="4 5">XMGL2</strain>
    </source>
</reference>
<feature type="compositionally biased region" description="Pro residues" evidence="1">
    <location>
        <begin position="38"/>
        <end position="47"/>
    </location>
</feature>
<protein>
    <recommendedName>
        <fullName evidence="6">DUF3153 domain-containing protein</fullName>
    </recommendedName>
</protein>
<accession>A0ABS6BFL0</accession>
<keyword evidence="2" id="KW-1133">Transmembrane helix</keyword>
<feature type="region of interest" description="Disordered" evidence="1">
    <location>
        <begin position="26"/>
        <end position="47"/>
    </location>
</feature>
<evidence type="ECO:0008006" key="6">
    <source>
        <dbReference type="Google" id="ProtNLM"/>
    </source>
</evidence>
<gene>
    <name evidence="4" type="ORF">KOF26_04270</name>
</gene>
<evidence type="ECO:0000313" key="5">
    <source>
        <dbReference type="Proteomes" id="UP000776276"/>
    </source>
</evidence>
<feature type="chain" id="PRO_5046739464" description="DUF3153 domain-containing protein" evidence="3">
    <location>
        <begin position="25"/>
        <end position="301"/>
    </location>
</feature>
<dbReference type="EMBL" id="JAHKRT010000002">
    <property type="protein sequence ID" value="MBU3077073.1"/>
    <property type="molecule type" value="Genomic_DNA"/>
</dbReference>
<keyword evidence="3" id="KW-0732">Signal</keyword>